<protein>
    <recommendedName>
        <fullName evidence="4">Inhibitor I9 domain-containing protein</fullName>
    </recommendedName>
</protein>
<dbReference type="InterPro" id="IPR010259">
    <property type="entry name" value="S8pro/Inhibitor_I9"/>
</dbReference>
<dbReference type="EMBL" id="JASCZI010121352">
    <property type="protein sequence ID" value="MED6161357.1"/>
    <property type="molecule type" value="Genomic_DNA"/>
</dbReference>
<accession>A0ABU6UJ62</accession>
<evidence type="ECO:0000256" key="2">
    <source>
        <dbReference type="ARBA" id="ARBA00011073"/>
    </source>
</evidence>
<dbReference type="InterPro" id="IPR037045">
    <property type="entry name" value="S8pro/Inhibitor_I9_sf"/>
</dbReference>
<evidence type="ECO:0000313" key="6">
    <source>
        <dbReference type="Proteomes" id="UP001341840"/>
    </source>
</evidence>
<dbReference type="PANTHER" id="PTHR10795">
    <property type="entry name" value="PROPROTEIN CONVERTASE SUBTILISIN/KEXIN"/>
    <property type="match status" value="1"/>
</dbReference>
<sequence length="170" mass="19701">MAIELGQVYDNTFIISVDSQSKTTIFPTHYRLYTSEFTHQDRILHVYNTVFHGFASLFTHHQLATISNHPSVLAVFEERRHQLHTTRSPQFLGLRNQCDLWSESDYDSNVIIGVFDIGPTELLRLEPWPHLIDSSKNARACFLIAIAFLFFHVSTSDFVCLDLYLFCLIF</sequence>
<comment type="subcellular location">
    <subcellularLocation>
        <location evidence="1">Secreted</location>
    </subcellularLocation>
</comment>
<evidence type="ECO:0000256" key="1">
    <source>
        <dbReference type="ARBA" id="ARBA00004613"/>
    </source>
</evidence>
<proteinExistence type="inferred from homology"/>
<gene>
    <name evidence="5" type="ORF">PIB30_059965</name>
</gene>
<keyword evidence="6" id="KW-1185">Reference proteome</keyword>
<comment type="caution">
    <text evidence="5">The sequence shown here is derived from an EMBL/GenBank/DDBJ whole genome shotgun (WGS) entry which is preliminary data.</text>
</comment>
<name>A0ABU6UJ62_9FABA</name>
<organism evidence="5 6">
    <name type="scientific">Stylosanthes scabra</name>
    <dbReference type="NCBI Taxonomy" id="79078"/>
    <lineage>
        <taxon>Eukaryota</taxon>
        <taxon>Viridiplantae</taxon>
        <taxon>Streptophyta</taxon>
        <taxon>Embryophyta</taxon>
        <taxon>Tracheophyta</taxon>
        <taxon>Spermatophyta</taxon>
        <taxon>Magnoliopsida</taxon>
        <taxon>eudicotyledons</taxon>
        <taxon>Gunneridae</taxon>
        <taxon>Pentapetalae</taxon>
        <taxon>rosids</taxon>
        <taxon>fabids</taxon>
        <taxon>Fabales</taxon>
        <taxon>Fabaceae</taxon>
        <taxon>Papilionoideae</taxon>
        <taxon>50 kb inversion clade</taxon>
        <taxon>dalbergioids sensu lato</taxon>
        <taxon>Dalbergieae</taxon>
        <taxon>Pterocarpus clade</taxon>
        <taxon>Stylosanthes</taxon>
    </lineage>
</organism>
<feature type="domain" description="Inhibitor I9" evidence="4">
    <location>
        <begin position="12"/>
        <end position="84"/>
    </location>
</feature>
<dbReference type="Pfam" id="PF05922">
    <property type="entry name" value="Inhibitor_I9"/>
    <property type="match status" value="1"/>
</dbReference>
<dbReference type="InterPro" id="IPR045051">
    <property type="entry name" value="SBT"/>
</dbReference>
<evidence type="ECO:0000313" key="5">
    <source>
        <dbReference type="EMBL" id="MED6161357.1"/>
    </source>
</evidence>
<keyword evidence="3" id="KW-0732">Signal</keyword>
<dbReference type="Proteomes" id="UP001341840">
    <property type="component" value="Unassembled WGS sequence"/>
</dbReference>
<evidence type="ECO:0000256" key="3">
    <source>
        <dbReference type="ARBA" id="ARBA00022729"/>
    </source>
</evidence>
<comment type="similarity">
    <text evidence="2">Belongs to the peptidase S8 family.</text>
</comment>
<dbReference type="Gene3D" id="3.30.70.80">
    <property type="entry name" value="Peptidase S8 propeptide/proteinase inhibitor I9"/>
    <property type="match status" value="1"/>
</dbReference>
<reference evidence="5 6" key="1">
    <citation type="journal article" date="2023" name="Plants (Basel)">
        <title>Bridging the Gap: Combining Genomics and Transcriptomics Approaches to Understand Stylosanthes scabra, an Orphan Legume from the Brazilian Caatinga.</title>
        <authorList>
            <person name="Ferreira-Neto J.R.C."/>
            <person name="da Silva M.D."/>
            <person name="Binneck E."/>
            <person name="de Melo N.F."/>
            <person name="da Silva R.H."/>
            <person name="de Melo A.L.T.M."/>
            <person name="Pandolfi V."/>
            <person name="Bustamante F.O."/>
            <person name="Brasileiro-Vidal A.C."/>
            <person name="Benko-Iseppon A.M."/>
        </authorList>
    </citation>
    <scope>NUCLEOTIDE SEQUENCE [LARGE SCALE GENOMIC DNA]</scope>
    <source>
        <tissue evidence="5">Leaves</tissue>
    </source>
</reference>
<evidence type="ECO:0000259" key="4">
    <source>
        <dbReference type="Pfam" id="PF05922"/>
    </source>
</evidence>